<dbReference type="Gene3D" id="3.40.50.300">
    <property type="entry name" value="P-loop containing nucleotide triphosphate hydrolases"/>
    <property type="match status" value="2"/>
</dbReference>
<dbReference type="SUPFAM" id="SSF52540">
    <property type="entry name" value="P-loop containing nucleoside triphosphate hydrolases"/>
    <property type="match status" value="1"/>
</dbReference>
<dbReference type="GO" id="GO:0003677">
    <property type="term" value="F:DNA binding"/>
    <property type="evidence" value="ECO:0007669"/>
    <property type="project" value="UniProtKB-KW"/>
</dbReference>
<dbReference type="PROSITE" id="PS51198">
    <property type="entry name" value="UVRD_HELICASE_ATP_BIND"/>
    <property type="match status" value="1"/>
</dbReference>
<dbReference type="EMBL" id="VUNA01000018">
    <property type="protein sequence ID" value="MST71261.1"/>
    <property type="molecule type" value="Genomic_DNA"/>
</dbReference>
<dbReference type="Pfam" id="PF13361">
    <property type="entry name" value="UvrD_C"/>
    <property type="match status" value="1"/>
</dbReference>
<keyword evidence="4 11" id="KW-0347">Helicase</keyword>
<dbReference type="GO" id="GO:0005829">
    <property type="term" value="C:cytosol"/>
    <property type="evidence" value="ECO:0007669"/>
    <property type="project" value="TreeGrafter"/>
</dbReference>
<evidence type="ECO:0000256" key="7">
    <source>
        <dbReference type="ARBA" id="ARBA00023235"/>
    </source>
</evidence>
<sequence>MDLSNLNSEQQKAVKHIDGPLLILAGAGSGKTTTMTHRIAYMIEQGVNPAQIMAVTFTNKAAGEMRDRVESLVPRTRGMWIMTFHAMCLRMLRYQCEVLGYKTGFTVYDETDRKSLVKRIMKALEINEKTYPVSYVISVISNAKEREQNSEKYIAENSGDFRANTVYQVYREYEKEMMRNNAMDFDDLILNGVRLLEADPEILAYYRNRFQYIMVDEYQDTNYLQYKLIHLLSKTNRNLCVVGDDDQCIYQWRGADIRNILDFEKDFPEVTTIKLEQNYRSDGNILNLANSVICNNKGRKEKALWTEKKDGAKITYRRLPDEKQEAWYIGSEIDRLHEAGYPYSDMAVLYRKNAQSRAFEEKFSFRGIPYRVLAGLRFYDRKEIKDVMAYMHLVENPDDDVAMLRVINEPKRGVGAKTLSGIQAYASGYRISIYRALCEAQVMASLPKKAGKALQEFVQMIQDLRGELDNLTLVDLYDNILNRSGYLGALEAADTVEADGRIENIMEFKSVVAEFEKSLENGDEAAHQEELREEREALAKAGFPVDEPTPLAAFLERITLMSDIDNRDESEDAVVLMTLHSAKGLEFPIVFIPGMENGIFPGTASFDEEGRLEEERRLCYVGITRAKKKLYLTGAETRMLYGRTDYTSESMFLDEMDKQYIDGETVKERQAKQGGIAGDGGLFGDYFYKGRSHGTEDGYSGPDGGKPFDSLGYAKKQTRKKFSNEGLEAGDKVRHPKFGEGMLIEDSGKILTIAFDSVGIKKIGKGFVNIEKVD</sequence>
<evidence type="ECO:0000256" key="4">
    <source>
        <dbReference type="ARBA" id="ARBA00022806"/>
    </source>
</evidence>
<reference evidence="14 15" key="1">
    <citation type="submission" date="2019-08" db="EMBL/GenBank/DDBJ databases">
        <title>In-depth cultivation of the pig gut microbiome towards novel bacterial diversity and tailored functional studies.</title>
        <authorList>
            <person name="Wylensek D."/>
            <person name="Hitch T.C.A."/>
            <person name="Clavel T."/>
        </authorList>
    </citation>
    <scope>NUCLEOTIDE SEQUENCE [LARGE SCALE GENOMIC DNA]</scope>
    <source>
        <strain evidence="14 15">WCA-MUC-591-APC-4B</strain>
    </source>
</reference>
<comment type="catalytic activity">
    <reaction evidence="8">
        <text>Couples ATP hydrolysis with the unwinding of duplex DNA by translocating in the 3'-5' direction.</text>
        <dbReference type="EC" id="5.6.2.4"/>
    </reaction>
</comment>
<evidence type="ECO:0000256" key="5">
    <source>
        <dbReference type="ARBA" id="ARBA00022840"/>
    </source>
</evidence>
<accession>A0A6N7XP21</accession>
<dbReference type="CDD" id="cd17932">
    <property type="entry name" value="DEXQc_UvrD"/>
    <property type="match status" value="1"/>
</dbReference>
<feature type="domain" description="UvrD-like helicase C-terminal" evidence="13">
    <location>
        <begin position="283"/>
        <end position="584"/>
    </location>
</feature>
<comment type="caution">
    <text evidence="14">The sequence shown here is derived from an EMBL/GenBank/DDBJ whole genome shotgun (WGS) entry which is preliminary data.</text>
</comment>
<protein>
    <recommendedName>
        <fullName evidence="9">DNA 3'-5' helicase</fullName>
        <ecNumber evidence="9">5.6.2.4</ecNumber>
    </recommendedName>
</protein>
<evidence type="ECO:0000256" key="2">
    <source>
        <dbReference type="ARBA" id="ARBA00022741"/>
    </source>
</evidence>
<dbReference type="InterPro" id="IPR000212">
    <property type="entry name" value="DNA_helicase_UvrD/REP"/>
</dbReference>
<feature type="domain" description="UvrD-like helicase ATP-binding" evidence="12">
    <location>
        <begin position="4"/>
        <end position="282"/>
    </location>
</feature>
<organism evidence="14 15">
    <name type="scientific">Mogibacterium kristiansenii</name>
    <dbReference type="NCBI Taxonomy" id="2606708"/>
    <lineage>
        <taxon>Bacteria</taxon>
        <taxon>Bacillati</taxon>
        <taxon>Bacillota</taxon>
        <taxon>Clostridia</taxon>
        <taxon>Peptostreptococcales</taxon>
        <taxon>Anaerovoracaceae</taxon>
        <taxon>Mogibacterium</taxon>
    </lineage>
</organism>
<evidence type="ECO:0000256" key="10">
    <source>
        <dbReference type="ARBA" id="ARBA00048988"/>
    </source>
</evidence>
<dbReference type="GO" id="GO:0043138">
    <property type="term" value="F:3'-5' DNA helicase activity"/>
    <property type="evidence" value="ECO:0007669"/>
    <property type="project" value="UniProtKB-EC"/>
</dbReference>
<dbReference type="Gene3D" id="1.10.10.160">
    <property type="match status" value="1"/>
</dbReference>
<comment type="similarity">
    <text evidence="1">Belongs to the helicase family. UvrD subfamily.</text>
</comment>
<keyword evidence="6" id="KW-0238">DNA-binding</keyword>
<dbReference type="PANTHER" id="PTHR11070:SF2">
    <property type="entry name" value="ATP-DEPENDENT DNA HELICASE SRS2"/>
    <property type="match status" value="1"/>
</dbReference>
<evidence type="ECO:0000256" key="9">
    <source>
        <dbReference type="ARBA" id="ARBA00034808"/>
    </source>
</evidence>
<dbReference type="InterPro" id="IPR013986">
    <property type="entry name" value="DExx_box_DNA_helicase_dom_sf"/>
</dbReference>
<dbReference type="RefSeq" id="WP_154554825.1">
    <property type="nucleotide sequence ID" value="NZ_JBJESO010000024.1"/>
</dbReference>
<comment type="catalytic activity">
    <reaction evidence="10">
        <text>ATP + H2O = ADP + phosphate + H(+)</text>
        <dbReference type="Rhea" id="RHEA:13065"/>
        <dbReference type="ChEBI" id="CHEBI:15377"/>
        <dbReference type="ChEBI" id="CHEBI:15378"/>
        <dbReference type="ChEBI" id="CHEBI:30616"/>
        <dbReference type="ChEBI" id="CHEBI:43474"/>
        <dbReference type="ChEBI" id="CHEBI:456216"/>
        <dbReference type="EC" id="5.6.2.4"/>
    </reaction>
</comment>
<dbReference type="Proteomes" id="UP000469424">
    <property type="component" value="Unassembled WGS sequence"/>
</dbReference>
<dbReference type="InterPro" id="IPR014016">
    <property type="entry name" value="UvrD-like_ATP-bd"/>
</dbReference>
<dbReference type="PANTHER" id="PTHR11070">
    <property type="entry name" value="UVRD / RECB / PCRA DNA HELICASE FAMILY MEMBER"/>
    <property type="match status" value="1"/>
</dbReference>
<evidence type="ECO:0000256" key="8">
    <source>
        <dbReference type="ARBA" id="ARBA00034617"/>
    </source>
</evidence>
<dbReference type="GO" id="GO:0033202">
    <property type="term" value="C:DNA helicase complex"/>
    <property type="evidence" value="ECO:0007669"/>
    <property type="project" value="TreeGrafter"/>
</dbReference>
<dbReference type="InterPro" id="IPR027417">
    <property type="entry name" value="P-loop_NTPase"/>
</dbReference>
<keyword evidence="15" id="KW-1185">Reference proteome</keyword>
<feature type="binding site" evidence="11">
    <location>
        <begin position="25"/>
        <end position="32"/>
    </location>
    <ligand>
        <name>ATP</name>
        <dbReference type="ChEBI" id="CHEBI:30616"/>
    </ligand>
</feature>
<evidence type="ECO:0000259" key="13">
    <source>
        <dbReference type="PROSITE" id="PS51217"/>
    </source>
</evidence>
<dbReference type="PROSITE" id="PS51217">
    <property type="entry name" value="UVRD_HELICASE_CTER"/>
    <property type="match status" value="1"/>
</dbReference>
<name>A0A6N7XP21_9FIRM</name>
<dbReference type="EC" id="5.6.2.4" evidence="9"/>
<evidence type="ECO:0000256" key="3">
    <source>
        <dbReference type="ARBA" id="ARBA00022801"/>
    </source>
</evidence>
<evidence type="ECO:0000256" key="1">
    <source>
        <dbReference type="ARBA" id="ARBA00009922"/>
    </source>
</evidence>
<dbReference type="GO" id="GO:0000725">
    <property type="term" value="P:recombinational repair"/>
    <property type="evidence" value="ECO:0007669"/>
    <property type="project" value="TreeGrafter"/>
</dbReference>
<keyword evidence="3 11" id="KW-0378">Hydrolase</keyword>
<dbReference type="Gene3D" id="1.10.486.10">
    <property type="entry name" value="PCRA, domain 4"/>
    <property type="match status" value="1"/>
</dbReference>
<keyword evidence="7" id="KW-0413">Isomerase</keyword>
<evidence type="ECO:0000256" key="11">
    <source>
        <dbReference type="PROSITE-ProRule" id="PRU00560"/>
    </source>
</evidence>
<dbReference type="CDD" id="cd18807">
    <property type="entry name" value="SF1_C_UvrD"/>
    <property type="match status" value="1"/>
</dbReference>
<gene>
    <name evidence="14" type="ORF">FYJ65_08080</name>
</gene>
<dbReference type="InterPro" id="IPR014017">
    <property type="entry name" value="DNA_helicase_UvrD-like_C"/>
</dbReference>
<evidence type="ECO:0000313" key="15">
    <source>
        <dbReference type="Proteomes" id="UP000469424"/>
    </source>
</evidence>
<proteinExistence type="inferred from homology"/>
<evidence type="ECO:0000313" key="14">
    <source>
        <dbReference type="EMBL" id="MST71261.1"/>
    </source>
</evidence>
<dbReference type="FunFam" id="1.10.486.10:FF:000003">
    <property type="entry name" value="ATP-dependent DNA helicase"/>
    <property type="match status" value="1"/>
</dbReference>
<dbReference type="AlphaFoldDB" id="A0A6N7XP21"/>
<keyword evidence="2 11" id="KW-0547">Nucleotide-binding</keyword>
<dbReference type="GO" id="GO:0005524">
    <property type="term" value="F:ATP binding"/>
    <property type="evidence" value="ECO:0007669"/>
    <property type="project" value="UniProtKB-UniRule"/>
</dbReference>
<dbReference type="GO" id="GO:0016787">
    <property type="term" value="F:hydrolase activity"/>
    <property type="evidence" value="ECO:0007669"/>
    <property type="project" value="UniProtKB-UniRule"/>
</dbReference>
<dbReference type="Pfam" id="PF00580">
    <property type="entry name" value="UvrD-helicase"/>
    <property type="match status" value="1"/>
</dbReference>
<evidence type="ECO:0000259" key="12">
    <source>
        <dbReference type="PROSITE" id="PS51198"/>
    </source>
</evidence>
<evidence type="ECO:0000256" key="6">
    <source>
        <dbReference type="ARBA" id="ARBA00023125"/>
    </source>
</evidence>
<keyword evidence="5 11" id="KW-0067">ATP-binding</keyword>